<keyword evidence="5" id="KW-1185">Reference proteome</keyword>
<feature type="domain" description="Fe-containing alcohol dehydrogenase-like C-terminal" evidence="3">
    <location>
        <begin position="185"/>
        <end position="306"/>
    </location>
</feature>
<name>A0A229FT36_9BURK</name>
<evidence type="ECO:0000259" key="3">
    <source>
        <dbReference type="Pfam" id="PF25137"/>
    </source>
</evidence>
<proteinExistence type="predicted"/>
<sequence length="356" mass="39306">MPSPSIYMGSNSVEELSHLYPNKKFHIWHIPELQQNLLRKIKGFLGHRIVSQNVYDFGMPDVEMVSKLNQQFSKTTHAHDSVILAIGGGSLMDFAKVIRFKSEKEDWWLNCLNKPLDVVPTGVNKLPLILMPSTAGTGSEVTGTATIWDFENGSKSSFFGSEVYAECAIIDPQLTHDAPWTLTRDSGLDALSHALESIWNKNSTAENIATAIKAAQKICIQLPILKNDLRDLHAREEMSEAAFLAGVSMSKTQTALAHALSYDDTITNGESHGYACAKWLPAVWALIYAKSSNASTNAFIQEAIGAHMSNPQEMFHWLESLGVKSHHPDCLTEGQKCQMIEAFNSARGKNFIGSVQ</sequence>
<dbReference type="AlphaFoldDB" id="A0A229FT36"/>
<evidence type="ECO:0000256" key="1">
    <source>
        <dbReference type="ARBA" id="ARBA00023002"/>
    </source>
</evidence>
<reference evidence="4 5" key="1">
    <citation type="submission" date="2017-06" db="EMBL/GenBank/DDBJ databases">
        <title>Reclassification of a Polynucleobacter cosmopolitanus strain isolated from tropical Lake Victoria as Polynucleobacter victoriensis comb. nov.</title>
        <authorList>
            <person name="Hahn M.W."/>
        </authorList>
    </citation>
    <scope>NUCLEOTIDE SEQUENCE [LARGE SCALE GENOMIC DNA]</scope>
    <source>
        <strain evidence="4 5">MWH-MoIso2</strain>
    </source>
</reference>
<dbReference type="EMBL" id="NJGG01000002">
    <property type="protein sequence ID" value="OXL15043.1"/>
    <property type="molecule type" value="Genomic_DNA"/>
</dbReference>
<keyword evidence="1" id="KW-0560">Oxidoreductase</keyword>
<dbReference type="InterPro" id="IPR056798">
    <property type="entry name" value="ADH_Fe_C"/>
</dbReference>
<accession>A0A229FT36</accession>
<gene>
    <name evidence="4" type="ORF">AOC33_06950</name>
</gene>
<dbReference type="GO" id="GO:0046872">
    <property type="term" value="F:metal ion binding"/>
    <property type="evidence" value="ECO:0007669"/>
    <property type="project" value="InterPro"/>
</dbReference>
<dbReference type="Pfam" id="PF25137">
    <property type="entry name" value="ADH_Fe_C"/>
    <property type="match status" value="1"/>
</dbReference>
<dbReference type="OrthoDB" id="9815791at2"/>
<dbReference type="RefSeq" id="WP_089516129.1">
    <property type="nucleotide sequence ID" value="NZ_NJGG01000002.1"/>
</dbReference>
<dbReference type="PANTHER" id="PTHR11496:SF83">
    <property type="entry name" value="HYDROXYACID-OXOACID TRANSHYDROGENASE, MITOCHONDRIAL"/>
    <property type="match status" value="1"/>
</dbReference>
<protein>
    <submittedName>
        <fullName evidence="4">Uncharacterized protein</fullName>
    </submittedName>
</protein>
<evidence type="ECO:0000313" key="4">
    <source>
        <dbReference type="EMBL" id="OXL15043.1"/>
    </source>
</evidence>
<dbReference type="PANTHER" id="PTHR11496">
    <property type="entry name" value="ALCOHOL DEHYDROGENASE"/>
    <property type="match status" value="1"/>
</dbReference>
<dbReference type="Gene3D" id="3.40.50.1970">
    <property type="match status" value="1"/>
</dbReference>
<dbReference type="InterPro" id="IPR001670">
    <property type="entry name" value="ADH_Fe/GldA"/>
</dbReference>
<dbReference type="Gene3D" id="1.20.1090.10">
    <property type="entry name" value="Dehydroquinate synthase-like - alpha domain"/>
    <property type="match status" value="1"/>
</dbReference>
<dbReference type="InterPro" id="IPR039697">
    <property type="entry name" value="Alcohol_dehydrogenase_Fe"/>
</dbReference>
<comment type="caution">
    <text evidence="4">The sequence shown here is derived from an EMBL/GenBank/DDBJ whole genome shotgun (WGS) entry which is preliminary data.</text>
</comment>
<dbReference type="Pfam" id="PF00465">
    <property type="entry name" value="Fe-ADH"/>
    <property type="match status" value="1"/>
</dbReference>
<dbReference type="SUPFAM" id="SSF56796">
    <property type="entry name" value="Dehydroquinate synthase-like"/>
    <property type="match status" value="1"/>
</dbReference>
<dbReference type="Proteomes" id="UP000215188">
    <property type="component" value="Unassembled WGS sequence"/>
</dbReference>
<dbReference type="GO" id="GO:0004022">
    <property type="term" value="F:alcohol dehydrogenase (NAD+) activity"/>
    <property type="evidence" value="ECO:0007669"/>
    <property type="project" value="TreeGrafter"/>
</dbReference>
<evidence type="ECO:0000313" key="5">
    <source>
        <dbReference type="Proteomes" id="UP000215188"/>
    </source>
</evidence>
<organism evidence="4 5">
    <name type="scientific">Polynucleobacter cosmopolitanus</name>
    <dbReference type="NCBI Taxonomy" id="351345"/>
    <lineage>
        <taxon>Bacteria</taxon>
        <taxon>Pseudomonadati</taxon>
        <taxon>Pseudomonadota</taxon>
        <taxon>Betaproteobacteria</taxon>
        <taxon>Burkholderiales</taxon>
        <taxon>Burkholderiaceae</taxon>
        <taxon>Polynucleobacter</taxon>
    </lineage>
</organism>
<feature type="domain" description="Alcohol dehydrogenase iron-type/glycerol dehydrogenase GldA" evidence="2">
    <location>
        <begin position="5"/>
        <end position="172"/>
    </location>
</feature>
<evidence type="ECO:0000259" key="2">
    <source>
        <dbReference type="Pfam" id="PF00465"/>
    </source>
</evidence>